<dbReference type="GeneID" id="79950031"/>
<evidence type="ECO:0000313" key="1">
    <source>
        <dbReference type="EMBL" id="WFN35811.1"/>
    </source>
</evidence>
<dbReference type="AlphaFoldDB" id="A0AAF0FQ15"/>
<dbReference type="Proteomes" id="UP001218895">
    <property type="component" value="Chromosome"/>
</dbReference>
<proteinExistence type="predicted"/>
<name>A0AAF0FQ15_9EURY</name>
<accession>A0AAF0FQ15</accession>
<dbReference type="RefSeq" id="WP_278098651.1">
    <property type="nucleotide sequence ID" value="NZ_CP091092.1"/>
</dbReference>
<sequence>MLKLEDFFMIRDIAHEVELKKDWKNISEISRRSGYNRRTVRKYLDLESIPVSKKRGI</sequence>
<evidence type="ECO:0000313" key="2">
    <source>
        <dbReference type="Proteomes" id="UP001218895"/>
    </source>
</evidence>
<gene>
    <name evidence="1" type="ORF">L1994_06495</name>
</gene>
<dbReference type="EMBL" id="CP091092">
    <property type="protein sequence ID" value="WFN35811.1"/>
    <property type="molecule type" value="Genomic_DNA"/>
</dbReference>
<reference evidence="1" key="1">
    <citation type="submission" date="2022-01" db="EMBL/GenBank/DDBJ databases">
        <title>Complete genome of Methanomicrobium antiquum DSM 21220.</title>
        <authorList>
            <person name="Chen S.-C."/>
            <person name="You Y.-T."/>
            <person name="Zhou Y.-Z."/>
            <person name="Lai M.-C."/>
        </authorList>
    </citation>
    <scope>NUCLEOTIDE SEQUENCE</scope>
    <source>
        <strain evidence="1">DSM 21220</strain>
    </source>
</reference>
<keyword evidence="2" id="KW-1185">Reference proteome</keyword>
<protein>
    <recommendedName>
        <fullName evidence="3">HTH IS21-type domain-containing protein</fullName>
    </recommendedName>
</protein>
<dbReference type="KEGG" id="manq:L1994_06495"/>
<organism evidence="1 2">
    <name type="scientific">Methanomicrobium antiquum</name>
    <dbReference type="NCBI Taxonomy" id="487686"/>
    <lineage>
        <taxon>Archaea</taxon>
        <taxon>Methanobacteriati</taxon>
        <taxon>Methanobacteriota</taxon>
        <taxon>Stenosarchaea group</taxon>
        <taxon>Methanomicrobia</taxon>
        <taxon>Methanomicrobiales</taxon>
        <taxon>Methanomicrobiaceae</taxon>
        <taxon>Methanomicrobium</taxon>
    </lineage>
</organism>
<evidence type="ECO:0008006" key="3">
    <source>
        <dbReference type="Google" id="ProtNLM"/>
    </source>
</evidence>